<reference evidence="13 14" key="1">
    <citation type="submission" date="2023-04" db="EMBL/GenBank/DDBJ databases">
        <title>A long-awaited taxogenomic arrangement of the family Halomonadaceae.</title>
        <authorList>
            <person name="De La Haba R."/>
            <person name="Chuvochina M."/>
            <person name="Wittouck S."/>
            <person name="Arahal D.R."/>
            <person name="Sanchez-Porro C."/>
            <person name="Hugenholtz P."/>
            <person name="Ventosa A."/>
        </authorList>
    </citation>
    <scope>NUCLEOTIDE SEQUENCE [LARGE SCALE GENOMIC DNA]</scope>
    <source>
        <strain evidence="13 14">DSM 22428</strain>
    </source>
</reference>
<dbReference type="InterPro" id="IPR033708">
    <property type="entry name" value="Anticodon_Ile_BEm"/>
</dbReference>
<dbReference type="InterPro" id="IPR009008">
    <property type="entry name" value="Val/Leu/Ile-tRNA-synth_edit"/>
</dbReference>
<dbReference type="EC" id="6.1.1.5" evidence="10"/>
<comment type="subunit">
    <text evidence="10">Monomer.</text>
</comment>
<dbReference type="SUPFAM" id="SSF52374">
    <property type="entry name" value="Nucleotidylyl transferase"/>
    <property type="match status" value="1"/>
</dbReference>
<keyword evidence="6 10" id="KW-0648">Protein biosynthesis</keyword>
<comment type="catalytic activity">
    <reaction evidence="9 10">
        <text>tRNA(Ile) + L-isoleucine + ATP = L-isoleucyl-tRNA(Ile) + AMP + diphosphate</text>
        <dbReference type="Rhea" id="RHEA:11060"/>
        <dbReference type="Rhea" id="RHEA-COMP:9666"/>
        <dbReference type="Rhea" id="RHEA-COMP:9695"/>
        <dbReference type="ChEBI" id="CHEBI:30616"/>
        <dbReference type="ChEBI" id="CHEBI:33019"/>
        <dbReference type="ChEBI" id="CHEBI:58045"/>
        <dbReference type="ChEBI" id="CHEBI:78442"/>
        <dbReference type="ChEBI" id="CHEBI:78528"/>
        <dbReference type="ChEBI" id="CHEBI:456215"/>
        <dbReference type="EC" id="6.1.1.5"/>
    </reaction>
</comment>
<organism evidence="13 14">
    <name type="scientific">Larsenimonas suaedae</name>
    <dbReference type="NCBI Taxonomy" id="1851019"/>
    <lineage>
        <taxon>Bacteria</taxon>
        <taxon>Pseudomonadati</taxon>
        <taxon>Pseudomonadota</taxon>
        <taxon>Gammaproteobacteria</taxon>
        <taxon>Oceanospirillales</taxon>
        <taxon>Halomonadaceae</taxon>
        <taxon>Larsenimonas</taxon>
    </lineage>
</organism>
<dbReference type="InterPro" id="IPR009080">
    <property type="entry name" value="tRNAsynth_Ia_anticodon-bd"/>
</dbReference>
<dbReference type="Gene3D" id="1.10.730.20">
    <property type="match status" value="1"/>
</dbReference>
<comment type="caution">
    <text evidence="13">The sequence shown here is derived from an EMBL/GenBank/DDBJ whole genome shotgun (WGS) entry which is preliminary data.</text>
</comment>
<name>A0ABU1GYP2_9GAMM</name>
<dbReference type="NCBIfam" id="TIGR00392">
    <property type="entry name" value="ileS"/>
    <property type="match status" value="1"/>
</dbReference>
<keyword evidence="4 10" id="KW-0547">Nucleotide-binding</keyword>
<dbReference type="CDD" id="cd07960">
    <property type="entry name" value="Anticodon_Ia_Ile_BEm"/>
    <property type="match status" value="1"/>
</dbReference>
<feature type="domain" description="Methionyl/Valyl/Leucyl/Isoleucyl-tRNA synthetase anticodon-binding" evidence="12">
    <location>
        <begin position="687"/>
        <end position="840"/>
    </location>
</feature>
<feature type="short sequence motif" description="'KMSKS' region" evidence="10">
    <location>
        <begin position="604"/>
        <end position="608"/>
    </location>
</feature>
<comment type="caution">
    <text evidence="10">Lacks conserved residue(s) required for the propagation of feature annotation.</text>
</comment>
<dbReference type="SUPFAM" id="SSF47323">
    <property type="entry name" value="Anticodon-binding domain of a subclass of class I aminoacyl-tRNA synthetases"/>
    <property type="match status" value="1"/>
</dbReference>
<dbReference type="Gene3D" id="1.10.10.830">
    <property type="entry name" value="Ile-tRNA synthetase CP2 domain-like"/>
    <property type="match status" value="1"/>
</dbReference>
<evidence type="ECO:0000256" key="5">
    <source>
        <dbReference type="ARBA" id="ARBA00022840"/>
    </source>
</evidence>
<dbReference type="HAMAP" id="MF_02002">
    <property type="entry name" value="Ile_tRNA_synth_type1"/>
    <property type="match status" value="1"/>
</dbReference>
<gene>
    <name evidence="10 13" type="primary">ileS</name>
    <name evidence="13" type="ORF">QC825_13915</name>
</gene>
<dbReference type="GO" id="GO:0004822">
    <property type="term" value="F:isoleucine-tRNA ligase activity"/>
    <property type="evidence" value="ECO:0007669"/>
    <property type="project" value="UniProtKB-EC"/>
</dbReference>
<proteinExistence type="inferred from homology"/>
<dbReference type="InterPro" id="IPR014729">
    <property type="entry name" value="Rossmann-like_a/b/a_fold"/>
</dbReference>
<dbReference type="InterPro" id="IPR002300">
    <property type="entry name" value="aa-tRNA-synth_Ia"/>
</dbReference>
<dbReference type="InterPro" id="IPR001412">
    <property type="entry name" value="aa-tRNA-synth_I_CS"/>
</dbReference>
<comment type="function">
    <text evidence="8 10">Catalyzes the attachment of isoleucine to tRNA(Ile). As IleRS can inadvertently accommodate and process structurally similar amino acids such as valine, to avoid such errors it has two additional distinct tRNA(Ile)-dependent editing activities. One activity is designated as 'pretransfer' editing and involves the hydrolysis of activated Val-AMP. The other activity is designated 'posttransfer' editing and involves deacylation of mischarged Val-tRNA(Ile).</text>
</comment>
<dbReference type="RefSeq" id="WP_251595435.1">
    <property type="nucleotide sequence ID" value="NZ_JAMLJI010000005.1"/>
</dbReference>
<keyword evidence="3 10" id="KW-0436">Ligase</keyword>
<evidence type="ECO:0000256" key="8">
    <source>
        <dbReference type="ARBA" id="ARBA00025217"/>
    </source>
</evidence>
<dbReference type="CDD" id="cd00818">
    <property type="entry name" value="IleRS_core"/>
    <property type="match status" value="1"/>
</dbReference>
<dbReference type="Pfam" id="PF00133">
    <property type="entry name" value="tRNA-synt_1"/>
    <property type="match status" value="1"/>
</dbReference>
<keyword evidence="14" id="KW-1185">Reference proteome</keyword>
<dbReference type="PRINTS" id="PR00984">
    <property type="entry name" value="TRNASYNTHILE"/>
</dbReference>
<dbReference type="PANTHER" id="PTHR42765">
    <property type="entry name" value="SOLEUCYL-TRNA SYNTHETASE"/>
    <property type="match status" value="1"/>
</dbReference>
<keyword evidence="2 10" id="KW-0963">Cytoplasm</keyword>
<evidence type="ECO:0000256" key="10">
    <source>
        <dbReference type="HAMAP-Rule" id="MF_02002"/>
    </source>
</evidence>
<dbReference type="InterPro" id="IPR023585">
    <property type="entry name" value="Ile-tRNA-ligase_type1"/>
</dbReference>
<dbReference type="InterPro" id="IPR050081">
    <property type="entry name" value="Ile-tRNA_ligase"/>
</dbReference>
<dbReference type="InterPro" id="IPR002301">
    <property type="entry name" value="Ile-tRNA-ligase"/>
</dbReference>
<dbReference type="Gene3D" id="3.40.50.620">
    <property type="entry name" value="HUPs"/>
    <property type="match status" value="2"/>
</dbReference>
<feature type="binding site" evidence="10">
    <location>
        <position position="607"/>
    </location>
    <ligand>
        <name>ATP</name>
        <dbReference type="ChEBI" id="CHEBI:30616"/>
    </ligand>
</feature>
<evidence type="ECO:0000256" key="4">
    <source>
        <dbReference type="ARBA" id="ARBA00022741"/>
    </source>
</evidence>
<dbReference type="SUPFAM" id="SSF50677">
    <property type="entry name" value="ValRS/IleRS/LeuRS editing domain"/>
    <property type="match status" value="1"/>
</dbReference>
<protein>
    <recommendedName>
        <fullName evidence="10">Isoleucine--tRNA ligase</fullName>
        <ecNumber evidence="10">6.1.1.5</ecNumber>
    </recommendedName>
    <alternativeName>
        <fullName evidence="10">Isoleucyl-tRNA synthetase</fullName>
        <shortName evidence="10">IleRS</shortName>
    </alternativeName>
</protein>
<comment type="domain">
    <text evidence="10">IleRS has two distinct active sites: one for aminoacylation and one for editing. The misactivated valine is translocated from the active site to the editing site, which sterically excludes the correctly activated isoleucine. The single editing site contains two valyl binding pockets, one specific for each substrate (Val-AMP or Val-tRNA(Ile)).</text>
</comment>
<keyword evidence="7 10" id="KW-0030">Aminoacyl-tRNA synthetase</keyword>
<comment type="subcellular location">
    <subcellularLocation>
        <location evidence="10">Cytoplasm</location>
    </subcellularLocation>
</comment>
<comment type="similarity">
    <text evidence="1 10">Belongs to the class-I aminoacyl-tRNA synthetase family. IleS type 1 subfamily.</text>
</comment>
<accession>A0ABU1GYP2</accession>
<sequence>MSDYKHTLNLPHTDFPMRGNLPGREPERIAQWQEMDLYQRLREHCAGRPKFVLHDGPPYANGSIHIGHAVNKILKDIIIKSKTVAGFDAPYVPGWDCHGLPIEHKVETEIGRAGVKVGYREFRQACRDYAARQVEGQKEDFIRLGVVGDWKNPYLTMNKATEANIVRALGKIVDNGHLIKGYKPVYWSVVGQSALAEAEIEYQEKTSTAIDVRFSACAPEAVYRAFEYSGETAPLAIVIWTTTPWTLPSNQAVALSASLEYALVRVDLGHGEEHVIVATDLVEDVMTRWGAEHHEVLANAAGSRLESLTLEHPFYDKQVPVVLGDHVTLDAGTGAVHTAPDHGMEDFVVGREYGIGTLNLVQADGTYSSKAGEFAGQHVYKVDSAICEALEREGKLVKQESFQHSYPHCWRTKTPLIFRATPQWFISMDKEQLLSKAFEAVKGVNWTPAWGQSRMESMLASSPDWCVSRQRTWGVPITLFVHKDTGELHPKTPELIESVARRIEDEGMDVWFELDASDLLGTDAAHYDKVTDTLDVWFDSGVTHYSVLNQREELCFPADLYLEGSDQHRGWFQSSLKTSIAINDCAPYKGVLTHGFTVDAQGRKMSKSIGNVVAPQQVMNKLGADILRLWVASTDYSGEMAVSDEILKRTADTYRRIRNTSRFLLGNLTGFDPVHHQVAFEDMIALDRWVIDRAAQLQTRIQKAYEEYRFLDVCQQVHTFCSRELGGFYLDVIKDRQYTTQADSLARRSCQTALYHVIEAMVRWIAPILSFTAEEINDHIPGDRSQTVFFTTYYEGLSTLPDNDAFGRQFWNDILEVKHAVNREIETARKAGTIKGALDANLTLYVNDDVQARLSKLGDELRFVLITSDVVLKPLEESASLGMSELDGLKVQVEVSPYEKCARSWERRPDVGTHPEHPDLCERSILNLPDGPGEVRHYA</sequence>
<evidence type="ECO:0000313" key="13">
    <source>
        <dbReference type="EMBL" id="MDR5897166.1"/>
    </source>
</evidence>
<dbReference type="Pfam" id="PF08264">
    <property type="entry name" value="Anticodon_1"/>
    <property type="match status" value="1"/>
</dbReference>
<feature type="binding site" evidence="10">
    <location>
        <position position="563"/>
    </location>
    <ligand>
        <name>L-isoleucyl-5'-AMP</name>
        <dbReference type="ChEBI" id="CHEBI:178002"/>
    </ligand>
</feature>
<evidence type="ECO:0000256" key="1">
    <source>
        <dbReference type="ARBA" id="ARBA00006887"/>
    </source>
</evidence>
<dbReference type="PROSITE" id="PS00178">
    <property type="entry name" value="AA_TRNA_LIGASE_I"/>
    <property type="match status" value="1"/>
</dbReference>
<evidence type="ECO:0000313" key="14">
    <source>
        <dbReference type="Proteomes" id="UP001269375"/>
    </source>
</evidence>
<evidence type="ECO:0000256" key="7">
    <source>
        <dbReference type="ARBA" id="ARBA00023146"/>
    </source>
</evidence>
<evidence type="ECO:0000259" key="12">
    <source>
        <dbReference type="Pfam" id="PF08264"/>
    </source>
</evidence>
<evidence type="ECO:0000256" key="2">
    <source>
        <dbReference type="ARBA" id="ARBA00022490"/>
    </source>
</evidence>
<dbReference type="EMBL" id="JARWAO010000009">
    <property type="protein sequence ID" value="MDR5897166.1"/>
    <property type="molecule type" value="Genomic_DNA"/>
</dbReference>
<dbReference type="PANTHER" id="PTHR42765:SF1">
    <property type="entry name" value="ISOLEUCINE--TRNA LIGASE, MITOCHONDRIAL"/>
    <property type="match status" value="1"/>
</dbReference>
<evidence type="ECO:0000256" key="6">
    <source>
        <dbReference type="ARBA" id="ARBA00022917"/>
    </source>
</evidence>
<keyword evidence="5 10" id="KW-0067">ATP-binding</keyword>
<feature type="domain" description="Aminoacyl-tRNA synthetase class Ia" evidence="11">
    <location>
        <begin position="29"/>
        <end position="642"/>
    </location>
</feature>
<evidence type="ECO:0000256" key="9">
    <source>
        <dbReference type="ARBA" id="ARBA00048359"/>
    </source>
</evidence>
<dbReference type="Proteomes" id="UP001269375">
    <property type="component" value="Unassembled WGS sequence"/>
</dbReference>
<feature type="short sequence motif" description="'HIGH' region" evidence="10">
    <location>
        <begin position="58"/>
        <end position="68"/>
    </location>
</feature>
<evidence type="ECO:0000259" key="11">
    <source>
        <dbReference type="Pfam" id="PF00133"/>
    </source>
</evidence>
<evidence type="ECO:0000256" key="3">
    <source>
        <dbReference type="ARBA" id="ARBA00022598"/>
    </source>
</evidence>
<dbReference type="InterPro" id="IPR013155">
    <property type="entry name" value="M/V/L/I-tRNA-synth_anticd-bd"/>
</dbReference>